<name>A0AAV1TW00_9STRA</name>
<feature type="region of interest" description="Disordered" evidence="1">
    <location>
        <begin position="76"/>
        <end position="107"/>
    </location>
</feature>
<dbReference type="EMBL" id="CAKLBY020000086">
    <property type="protein sequence ID" value="CAK7925402.1"/>
    <property type="molecule type" value="Genomic_DNA"/>
</dbReference>
<comment type="caution">
    <text evidence="2">The sequence shown here is derived from an EMBL/GenBank/DDBJ whole genome shotgun (WGS) entry which is preliminary data.</text>
</comment>
<reference evidence="2" key="1">
    <citation type="submission" date="2024-01" db="EMBL/GenBank/DDBJ databases">
        <authorList>
            <person name="Webb A."/>
        </authorList>
    </citation>
    <scope>NUCLEOTIDE SEQUENCE</scope>
    <source>
        <strain evidence="2">Pm1</strain>
    </source>
</reference>
<dbReference type="Proteomes" id="UP001162060">
    <property type="component" value="Unassembled WGS sequence"/>
</dbReference>
<sequence>MYAAKTKWIDSLPLGPAYGESRVALGHRYRISASAVIAIDLGDIGLVNINAPVDPLGRKHFFTDLHEVTRIEQPTNLAGDFNSAQSSTRNRLSDERQGRPISKALQT</sequence>
<organism evidence="2 3">
    <name type="scientific">Peronospora matthiolae</name>
    <dbReference type="NCBI Taxonomy" id="2874970"/>
    <lineage>
        <taxon>Eukaryota</taxon>
        <taxon>Sar</taxon>
        <taxon>Stramenopiles</taxon>
        <taxon>Oomycota</taxon>
        <taxon>Peronosporomycetes</taxon>
        <taxon>Peronosporales</taxon>
        <taxon>Peronosporaceae</taxon>
        <taxon>Peronospora</taxon>
    </lineage>
</organism>
<feature type="compositionally biased region" description="Polar residues" evidence="1">
    <location>
        <begin position="76"/>
        <end position="90"/>
    </location>
</feature>
<accession>A0AAV1TW00</accession>
<evidence type="ECO:0000256" key="1">
    <source>
        <dbReference type="SAM" id="MobiDB-lite"/>
    </source>
</evidence>
<evidence type="ECO:0000313" key="2">
    <source>
        <dbReference type="EMBL" id="CAK7925402.1"/>
    </source>
</evidence>
<gene>
    <name evidence="2" type="ORF">PM001_LOCUS10552</name>
</gene>
<dbReference type="AlphaFoldDB" id="A0AAV1TW00"/>
<protein>
    <submittedName>
        <fullName evidence="2">Uncharacterized protein</fullName>
    </submittedName>
</protein>
<proteinExistence type="predicted"/>
<evidence type="ECO:0000313" key="3">
    <source>
        <dbReference type="Proteomes" id="UP001162060"/>
    </source>
</evidence>